<accession>A0A248UL06</accession>
<dbReference type="AlphaFoldDB" id="A0A248UL06"/>
<reference evidence="2 4" key="1">
    <citation type="submission" date="2017-07" db="EMBL/GenBank/DDBJ databases">
        <title>Phylogenetic study on the rhizospheric bacterium Ochrobactrum sp. A44.</title>
        <authorList>
            <person name="Krzyzanowska D.M."/>
            <person name="Ossowicki A."/>
            <person name="Rajewska M."/>
            <person name="Maciag T."/>
            <person name="Kaczynski Z."/>
            <person name="Czerwicka M."/>
            <person name="Jafra S."/>
        </authorList>
    </citation>
    <scope>NUCLEOTIDE SEQUENCE [LARGE SCALE GENOMIC DNA]</scope>
    <source>
        <strain evidence="2 4">A44</strain>
    </source>
</reference>
<gene>
    <name evidence="2" type="ORF">CES85_1782</name>
    <name evidence="3" type="ORF">F3W84_19730</name>
</gene>
<evidence type="ECO:0000313" key="3">
    <source>
        <dbReference type="EMBL" id="KAA9361647.1"/>
    </source>
</evidence>
<evidence type="ECO:0000313" key="4">
    <source>
        <dbReference type="Proteomes" id="UP000215256"/>
    </source>
</evidence>
<dbReference type="CDD" id="cd04301">
    <property type="entry name" value="NAT_SF"/>
    <property type="match status" value="1"/>
</dbReference>
<dbReference type="EMBL" id="CP022604">
    <property type="protein sequence ID" value="ASV86959.1"/>
    <property type="molecule type" value="Genomic_DNA"/>
</dbReference>
<dbReference type="Pfam" id="PF13527">
    <property type="entry name" value="Acetyltransf_9"/>
    <property type="match status" value="1"/>
</dbReference>
<dbReference type="PROSITE" id="PS51186">
    <property type="entry name" value="GNAT"/>
    <property type="match status" value="1"/>
</dbReference>
<dbReference type="InterPro" id="IPR000182">
    <property type="entry name" value="GNAT_dom"/>
</dbReference>
<dbReference type="Gene3D" id="3.40.630.30">
    <property type="match status" value="1"/>
</dbReference>
<dbReference type="InterPro" id="IPR016181">
    <property type="entry name" value="Acyl_CoA_acyltransferase"/>
</dbReference>
<evidence type="ECO:0000259" key="1">
    <source>
        <dbReference type="PROSITE" id="PS51186"/>
    </source>
</evidence>
<dbReference type="KEGG" id="och:CES85_1782"/>
<feature type="domain" description="N-acetyltransferase" evidence="1">
    <location>
        <begin position="1"/>
        <end position="147"/>
    </location>
</feature>
<sequence length="164" mass="17758">MLIRKEQPEDTAAIRRLTEEAFRSVPYSNQKEAAIIDALRSASALILSLVAEEEGFLLGHVAFSPVLIDGADCGWYGLGPVSVQPGRQGEGIGSALIREGLLRLKEAGAKGCVLLGDSGYYQRFGFKADDRLRLEGVPAEYFQCLVIEGEIPRGNVSYHAAFDA</sequence>
<reference evidence="3 5" key="2">
    <citation type="submission" date="2019-09" db="EMBL/GenBank/DDBJ databases">
        <title>Biological control of the noxious weed angled onion (Allium triquetrum) thwarted by endophytic bacteria in Victoria, Australia.</title>
        <authorList>
            <person name="Tehranchian P."/>
            <person name="Adair R.J."/>
            <person name="Van T.H."/>
            <person name="Morrison P.D."/>
            <person name="Williams H."/>
            <person name="Lawrie A.C."/>
        </authorList>
    </citation>
    <scope>NUCLEOTIDE SEQUENCE [LARGE SCALE GENOMIC DNA]</scope>
    <source>
        <strain evidence="3 5">RPTAtOch1</strain>
    </source>
</reference>
<dbReference type="OrthoDB" id="9797178at2"/>
<dbReference type="EMBL" id="VYXQ01000023">
    <property type="protein sequence ID" value="KAA9361647.1"/>
    <property type="molecule type" value="Genomic_DNA"/>
</dbReference>
<dbReference type="GO" id="GO:0016747">
    <property type="term" value="F:acyltransferase activity, transferring groups other than amino-acyl groups"/>
    <property type="evidence" value="ECO:0007669"/>
    <property type="project" value="InterPro"/>
</dbReference>
<dbReference type="Proteomes" id="UP000327108">
    <property type="component" value="Unassembled WGS sequence"/>
</dbReference>
<protein>
    <submittedName>
        <fullName evidence="2">Acetyltransferase family protein</fullName>
    </submittedName>
    <submittedName>
        <fullName evidence="3">N-acetyltransferase</fullName>
    </submittedName>
</protein>
<proteinExistence type="predicted"/>
<organism evidence="2 4">
    <name type="scientific">Ochrobactrum quorumnocens</name>
    <dbReference type="NCBI Taxonomy" id="271865"/>
    <lineage>
        <taxon>Bacteria</taxon>
        <taxon>Pseudomonadati</taxon>
        <taxon>Pseudomonadota</taxon>
        <taxon>Alphaproteobacteria</taxon>
        <taxon>Hyphomicrobiales</taxon>
        <taxon>Brucellaceae</taxon>
        <taxon>Brucella/Ochrobactrum group</taxon>
        <taxon>Ochrobactrum</taxon>
    </lineage>
</organism>
<keyword evidence="5" id="KW-1185">Reference proteome</keyword>
<evidence type="ECO:0000313" key="2">
    <source>
        <dbReference type="EMBL" id="ASV86959.1"/>
    </source>
</evidence>
<dbReference type="SUPFAM" id="SSF55729">
    <property type="entry name" value="Acyl-CoA N-acyltransferases (Nat)"/>
    <property type="match status" value="1"/>
</dbReference>
<evidence type="ECO:0000313" key="5">
    <source>
        <dbReference type="Proteomes" id="UP000327108"/>
    </source>
</evidence>
<name>A0A248UL06_9HYPH</name>
<dbReference type="RefSeq" id="WP_095447114.1">
    <property type="nucleotide sequence ID" value="NZ_CP022604.1"/>
</dbReference>
<dbReference type="Proteomes" id="UP000215256">
    <property type="component" value="Chromosome 1"/>
</dbReference>
<keyword evidence="2" id="KW-0808">Transferase</keyword>